<evidence type="ECO:0000313" key="2">
    <source>
        <dbReference type="EMBL" id="PER49247.1"/>
    </source>
</evidence>
<name>A0ABD6SCU4_BACTU</name>
<dbReference type="Proteomes" id="UP000219897">
    <property type="component" value="Unassembled WGS sequence"/>
</dbReference>
<sequence>MSFSTELINQSMNNIGGQILLYFGPPIVIIAILGIIVSRYFDRELFRQLFAPAAFCIIVIWIWFFI</sequence>
<keyword evidence="1" id="KW-1133">Transmembrane helix</keyword>
<evidence type="ECO:0000256" key="1">
    <source>
        <dbReference type="SAM" id="Phobius"/>
    </source>
</evidence>
<evidence type="ECO:0000313" key="3">
    <source>
        <dbReference type="Proteomes" id="UP000219897"/>
    </source>
</evidence>
<reference evidence="2 3" key="1">
    <citation type="submission" date="2017-09" db="EMBL/GenBank/DDBJ databases">
        <title>Large-scale bioinformatics analysis of Bacillus genomes uncovers conserved roles of natural products in bacterial physiology.</title>
        <authorList>
            <consortium name="Agbiome Team Llc"/>
            <person name="Bleich R.M."/>
            <person name="Kirk G.J."/>
            <person name="Santa Maria K.C."/>
            <person name="Allen S.E."/>
            <person name="Farag S."/>
            <person name="Shank E.A."/>
            <person name="Bowers A."/>
        </authorList>
    </citation>
    <scope>NUCLEOTIDE SEQUENCE [LARGE SCALE GENOMIC DNA]</scope>
    <source>
        <strain evidence="2 3">AFS005140</strain>
    </source>
</reference>
<gene>
    <name evidence="2" type="ORF">CN495_23480</name>
</gene>
<dbReference type="EMBL" id="NTYF01000090">
    <property type="protein sequence ID" value="PER49247.1"/>
    <property type="molecule type" value="Genomic_DNA"/>
</dbReference>
<protein>
    <submittedName>
        <fullName evidence="2">Uncharacterized protein</fullName>
    </submittedName>
</protein>
<keyword evidence="1" id="KW-0812">Transmembrane</keyword>
<feature type="transmembrane region" description="Helical" evidence="1">
    <location>
        <begin position="20"/>
        <end position="37"/>
    </location>
</feature>
<proteinExistence type="predicted"/>
<keyword evidence="1" id="KW-0472">Membrane</keyword>
<comment type="caution">
    <text evidence="2">The sequence shown here is derived from an EMBL/GenBank/DDBJ whole genome shotgun (WGS) entry which is preliminary data.</text>
</comment>
<dbReference type="AlphaFoldDB" id="A0ABD6SCU4"/>
<feature type="transmembrane region" description="Helical" evidence="1">
    <location>
        <begin position="49"/>
        <end position="65"/>
    </location>
</feature>
<organism evidence="2 3">
    <name type="scientific">Bacillus thuringiensis</name>
    <dbReference type="NCBI Taxonomy" id="1428"/>
    <lineage>
        <taxon>Bacteria</taxon>
        <taxon>Bacillati</taxon>
        <taxon>Bacillota</taxon>
        <taxon>Bacilli</taxon>
        <taxon>Bacillales</taxon>
        <taxon>Bacillaceae</taxon>
        <taxon>Bacillus</taxon>
        <taxon>Bacillus cereus group</taxon>
    </lineage>
</organism>
<accession>A0ABD6SCU4</accession>